<protein>
    <submittedName>
        <fullName evidence="1">Type I phosphodiesterase / nucleotide pyrophosphatase</fullName>
    </submittedName>
</protein>
<dbReference type="EMBL" id="CP036290">
    <property type="protein sequence ID" value="QDU83549.1"/>
    <property type="molecule type" value="Genomic_DNA"/>
</dbReference>
<dbReference type="GO" id="GO:0016787">
    <property type="term" value="F:hydrolase activity"/>
    <property type="evidence" value="ECO:0007669"/>
    <property type="project" value="UniProtKB-ARBA"/>
</dbReference>
<accession>A0A518CWF5</accession>
<dbReference type="AlphaFoldDB" id="A0A518CWF5"/>
<evidence type="ECO:0000313" key="1">
    <source>
        <dbReference type="EMBL" id="QDU83549.1"/>
    </source>
</evidence>
<dbReference type="SUPFAM" id="SSF53649">
    <property type="entry name" value="Alkaline phosphatase-like"/>
    <property type="match status" value="1"/>
</dbReference>
<dbReference type="InterPro" id="IPR017850">
    <property type="entry name" value="Alkaline_phosphatase_core_sf"/>
</dbReference>
<dbReference type="Proteomes" id="UP000319342">
    <property type="component" value="Chromosome"/>
</dbReference>
<dbReference type="InterPro" id="IPR023116">
    <property type="entry name" value="Phosphonoacetate_hydro_insert"/>
</dbReference>
<dbReference type="PANTHER" id="PTHR10151:SF120">
    <property type="entry name" value="BIS(5'-ADENOSYL)-TRIPHOSPHATASE"/>
    <property type="match status" value="1"/>
</dbReference>
<dbReference type="Gene3D" id="3.30.1360.110">
    <property type="entry name" value="Domain 2, Phosphonoacetate Hydrolase"/>
    <property type="match status" value="1"/>
</dbReference>
<keyword evidence="2" id="KW-1185">Reference proteome</keyword>
<dbReference type="Gene3D" id="3.40.720.10">
    <property type="entry name" value="Alkaline Phosphatase, subunit A"/>
    <property type="match status" value="1"/>
</dbReference>
<organism evidence="1 2">
    <name type="scientific">Rohdeia mirabilis</name>
    <dbReference type="NCBI Taxonomy" id="2528008"/>
    <lineage>
        <taxon>Bacteria</taxon>
        <taxon>Pseudomonadati</taxon>
        <taxon>Planctomycetota</taxon>
        <taxon>Planctomycetia</taxon>
        <taxon>Planctomycetia incertae sedis</taxon>
        <taxon>Rohdeia</taxon>
    </lineage>
</organism>
<gene>
    <name evidence="1" type="ORF">Pla163_06480</name>
</gene>
<proteinExistence type="predicted"/>
<reference evidence="1 2" key="1">
    <citation type="submission" date="2019-02" db="EMBL/GenBank/DDBJ databases">
        <title>Deep-cultivation of Planctomycetes and their phenomic and genomic characterization uncovers novel biology.</title>
        <authorList>
            <person name="Wiegand S."/>
            <person name="Jogler M."/>
            <person name="Boedeker C."/>
            <person name="Pinto D."/>
            <person name="Vollmers J."/>
            <person name="Rivas-Marin E."/>
            <person name="Kohn T."/>
            <person name="Peeters S.H."/>
            <person name="Heuer A."/>
            <person name="Rast P."/>
            <person name="Oberbeckmann S."/>
            <person name="Bunk B."/>
            <person name="Jeske O."/>
            <person name="Meyerdierks A."/>
            <person name="Storesund J.E."/>
            <person name="Kallscheuer N."/>
            <person name="Luecker S."/>
            <person name="Lage O.M."/>
            <person name="Pohl T."/>
            <person name="Merkel B.J."/>
            <person name="Hornburger P."/>
            <person name="Mueller R.-W."/>
            <person name="Bruemmer F."/>
            <person name="Labrenz M."/>
            <person name="Spormann A.M."/>
            <person name="Op den Camp H."/>
            <person name="Overmann J."/>
            <person name="Amann R."/>
            <person name="Jetten M.S.M."/>
            <person name="Mascher T."/>
            <person name="Medema M.H."/>
            <person name="Devos D.P."/>
            <person name="Kaster A.-K."/>
            <person name="Ovreas L."/>
            <person name="Rohde M."/>
            <person name="Galperin M.Y."/>
            <person name="Jogler C."/>
        </authorList>
    </citation>
    <scope>NUCLEOTIDE SEQUENCE [LARGE SCALE GENOMIC DNA]</scope>
    <source>
        <strain evidence="1 2">Pla163</strain>
    </source>
</reference>
<name>A0A518CWF5_9BACT</name>
<evidence type="ECO:0000313" key="2">
    <source>
        <dbReference type="Proteomes" id="UP000319342"/>
    </source>
</evidence>
<dbReference type="InterPro" id="IPR002591">
    <property type="entry name" value="Phosphodiest/P_Trfase"/>
</dbReference>
<sequence>MQPLAPRSARDPPGPMRNLLLIDVVGLAWRHVGEHTPHLRRLAQEGFGAPMDTILPAVTCSAQATMLTGLMPSEHGAVGNGWYFDDVGEVLFWRQSNACVRGEKIYETLAKRAPKATCAKLFWWWNMGAAVDRSITPRPFYPADGRKLLAVYGQPTQWCAGVESELGPFPFFDFWGPKAGLGSSRWIADATRLTIERERPTLTLCYLPHLDYDHQRFGPDSPQGIAALREVDALVGELVECARANDTEVVVVSEYAIEDVTRDVALNRDLRRAGLLEVRETPVGDVLDVFASRAFAVADHQVAHVYVKDASDLAATRAVLESIPGVERVLDRDEQRAFGIDHARSGQLVAISEADAWFSYYYWLDEANAPDFAPTVDIHRKPGYDPAELFVDPKLRAPMVRVASRLARKKLGFRYLMDVIPTNGEQVRGSHGRLPETAARGPVFLSTLGEGEVGGAPSGDAVAMTSVKERVLGALGLGE</sequence>
<dbReference type="PANTHER" id="PTHR10151">
    <property type="entry name" value="ECTONUCLEOTIDE PYROPHOSPHATASE/PHOSPHODIESTERASE"/>
    <property type="match status" value="1"/>
</dbReference>
<dbReference type="Pfam" id="PF01663">
    <property type="entry name" value="Phosphodiest"/>
    <property type="match status" value="1"/>
</dbReference>
<dbReference type="CDD" id="cd16018">
    <property type="entry name" value="Enpp"/>
    <property type="match status" value="1"/>
</dbReference>